<evidence type="ECO:0000256" key="3">
    <source>
        <dbReference type="ARBA" id="ARBA00022980"/>
    </source>
</evidence>
<proteinExistence type="inferred from homology"/>
<accession>A0AAJ7JCQ4</accession>
<dbReference type="InterPro" id="IPR039927">
    <property type="entry name" value="Ribosomal_mL43"/>
</dbReference>
<dbReference type="AlphaFoldDB" id="A0AAJ7JCQ4"/>
<evidence type="ECO:0000259" key="7">
    <source>
        <dbReference type="SMART" id="SM00916"/>
    </source>
</evidence>
<evidence type="ECO:0000313" key="8">
    <source>
        <dbReference type="Proteomes" id="UP000694925"/>
    </source>
</evidence>
<dbReference type="GO" id="GO:0005762">
    <property type="term" value="C:mitochondrial large ribosomal subunit"/>
    <property type="evidence" value="ECO:0007669"/>
    <property type="project" value="TreeGrafter"/>
</dbReference>
<dbReference type="RefSeq" id="XP_017889600.1">
    <property type="nucleotide sequence ID" value="XM_018034111.2"/>
</dbReference>
<feature type="domain" description="Ribosomal protein/NADH dehydrogenase" evidence="7">
    <location>
        <begin position="37"/>
        <end position="110"/>
    </location>
</feature>
<dbReference type="PANTHER" id="PTHR21396">
    <property type="entry name" value="39S RIBOSOMAL PROTEIN L43"/>
    <property type="match status" value="1"/>
</dbReference>
<dbReference type="KEGG" id="ccal:108630685"/>
<comment type="similarity">
    <text evidence="2">Belongs to the mitochondrion-specific ribosomal protein mL43 family.</text>
</comment>
<keyword evidence="5" id="KW-0687">Ribonucleoprotein</keyword>
<dbReference type="InterPro" id="IPR036249">
    <property type="entry name" value="Thioredoxin-like_sf"/>
</dbReference>
<name>A0AAJ7JCQ4_9HYME</name>
<gene>
    <name evidence="9" type="primary">LOC108630685</name>
</gene>
<dbReference type="PANTHER" id="PTHR21396:SF2">
    <property type="entry name" value="LARGE RIBOSOMAL SUBUNIT PROTEIN ML43"/>
    <property type="match status" value="1"/>
</dbReference>
<sequence length="190" mass="22132">MSAGHLFLKCGHLRVPFALGVGRYVCQLQRVTLKFCKNRGDSLGIRHFLEYDLINYAKENPGVVVYVKPRRHRSPVIKAEYLNGETHWNCVGNYTREDIVQWMELLRTQYHEGPALRLLKLWHTEFPSIQGPWTPFTFKDPSLNQKQFPDKKLAEPAELKPTATEELIRLFKEQEAAKLNEEDKVQRNLG</sequence>
<organism evidence="8 9">
    <name type="scientific">Ceratina calcarata</name>
    <dbReference type="NCBI Taxonomy" id="156304"/>
    <lineage>
        <taxon>Eukaryota</taxon>
        <taxon>Metazoa</taxon>
        <taxon>Ecdysozoa</taxon>
        <taxon>Arthropoda</taxon>
        <taxon>Hexapoda</taxon>
        <taxon>Insecta</taxon>
        <taxon>Pterygota</taxon>
        <taxon>Neoptera</taxon>
        <taxon>Endopterygota</taxon>
        <taxon>Hymenoptera</taxon>
        <taxon>Apocrita</taxon>
        <taxon>Aculeata</taxon>
        <taxon>Apoidea</taxon>
        <taxon>Anthophila</taxon>
        <taxon>Apidae</taxon>
        <taxon>Ceratina</taxon>
        <taxon>Zadontomerus</taxon>
    </lineage>
</organism>
<evidence type="ECO:0000256" key="4">
    <source>
        <dbReference type="ARBA" id="ARBA00023128"/>
    </source>
</evidence>
<dbReference type="Gene3D" id="3.40.30.10">
    <property type="entry name" value="Glutaredoxin"/>
    <property type="match status" value="1"/>
</dbReference>
<evidence type="ECO:0000313" key="9">
    <source>
        <dbReference type="RefSeq" id="XP_017889600.1"/>
    </source>
</evidence>
<dbReference type="GO" id="GO:0003735">
    <property type="term" value="F:structural constituent of ribosome"/>
    <property type="evidence" value="ECO:0007669"/>
    <property type="project" value="InterPro"/>
</dbReference>
<evidence type="ECO:0000256" key="2">
    <source>
        <dbReference type="ARBA" id="ARBA00006073"/>
    </source>
</evidence>
<dbReference type="GO" id="GO:0032543">
    <property type="term" value="P:mitochondrial translation"/>
    <property type="evidence" value="ECO:0007669"/>
    <property type="project" value="InterPro"/>
</dbReference>
<evidence type="ECO:0000256" key="5">
    <source>
        <dbReference type="ARBA" id="ARBA00023274"/>
    </source>
</evidence>
<reference evidence="9" key="1">
    <citation type="submission" date="2025-08" db="UniProtKB">
        <authorList>
            <consortium name="RefSeq"/>
        </authorList>
    </citation>
    <scope>IDENTIFICATION</scope>
    <source>
        <tissue evidence="9">Whole body</tissue>
    </source>
</reference>
<dbReference type="InterPro" id="IPR007741">
    <property type="entry name" value="Ribosomal_mL43/mS25/NADH_DH"/>
</dbReference>
<dbReference type="GeneID" id="108630685"/>
<keyword evidence="8" id="KW-1185">Reference proteome</keyword>
<dbReference type="CTD" id="84545"/>
<keyword evidence="4" id="KW-0496">Mitochondrion</keyword>
<comment type="subcellular location">
    <subcellularLocation>
        <location evidence="1">Mitochondrion</location>
    </subcellularLocation>
</comment>
<dbReference type="Proteomes" id="UP000694925">
    <property type="component" value="Unplaced"/>
</dbReference>
<dbReference type="SUPFAM" id="SSF52833">
    <property type="entry name" value="Thioredoxin-like"/>
    <property type="match status" value="1"/>
</dbReference>
<keyword evidence="3 9" id="KW-0689">Ribosomal protein</keyword>
<dbReference type="SMART" id="SM00916">
    <property type="entry name" value="L51_S25_CI-B8"/>
    <property type="match status" value="1"/>
</dbReference>
<evidence type="ECO:0000256" key="1">
    <source>
        <dbReference type="ARBA" id="ARBA00004173"/>
    </source>
</evidence>
<protein>
    <recommendedName>
        <fullName evidence="6">Large ribosomal subunit protein mL43</fullName>
    </recommendedName>
</protein>
<dbReference type="Pfam" id="PF05047">
    <property type="entry name" value="L51_S25_CI-B8"/>
    <property type="match status" value="1"/>
</dbReference>
<evidence type="ECO:0000256" key="6">
    <source>
        <dbReference type="ARBA" id="ARBA00035188"/>
    </source>
</evidence>